<evidence type="ECO:0000256" key="2">
    <source>
        <dbReference type="SAM" id="SignalP"/>
    </source>
</evidence>
<evidence type="ECO:0000256" key="1">
    <source>
        <dbReference type="SAM" id="MobiDB-lite"/>
    </source>
</evidence>
<feature type="compositionally biased region" description="Polar residues" evidence="1">
    <location>
        <begin position="28"/>
        <end position="44"/>
    </location>
</feature>
<feature type="compositionally biased region" description="Low complexity" evidence="1">
    <location>
        <begin position="68"/>
        <end position="94"/>
    </location>
</feature>
<evidence type="ECO:0000313" key="4">
    <source>
        <dbReference type="EMBL" id="KAA8786361.1"/>
    </source>
</evidence>
<feature type="domain" description="GerMN" evidence="3">
    <location>
        <begin position="112"/>
        <end position="219"/>
    </location>
</feature>
<comment type="caution">
    <text evidence="4">The sequence shown here is derived from an EMBL/GenBank/DDBJ whole genome shotgun (WGS) entry which is preliminary data.</text>
</comment>
<dbReference type="PROSITE" id="PS51257">
    <property type="entry name" value="PROKAR_LIPOPROTEIN"/>
    <property type="match status" value="1"/>
</dbReference>
<dbReference type="InterPro" id="IPR019606">
    <property type="entry name" value="GerMN"/>
</dbReference>
<feature type="compositionally biased region" description="Polar residues" evidence="1">
    <location>
        <begin position="54"/>
        <end position="67"/>
    </location>
</feature>
<evidence type="ECO:0000313" key="5">
    <source>
        <dbReference type="Proteomes" id="UP000323664"/>
    </source>
</evidence>
<dbReference type="EMBL" id="RIAS01000013">
    <property type="protein sequence ID" value="KAA8786361.1"/>
    <property type="molecule type" value="Genomic_DNA"/>
</dbReference>
<dbReference type="OrthoDB" id="1954033at2"/>
<sequence>MNKKIWIAALLVTVMAVAAGCGSKPTAAPNQTQGAGSETQTGNGATEVEGQVITDPTTAGSEDNTTPSNSANGSSEGTTSSGGASSGEASSGEASTDKPSTSDSKEKKSIEVFYTDPEELELHKASAEITFASEDGKYKEAFASLQQSKDEKLVPLWSKDIELKSVQFKDGALTLDIHMPDTARLGAGGESFAIDALKQTFFQFDEVKSLDLLVDGKSTESLMGHVDLEHPMTRSN</sequence>
<accession>A0A5M9WXL8</accession>
<proteinExistence type="predicted"/>
<reference evidence="4 5" key="1">
    <citation type="journal article" date="2019" name="J. Ind. Microbiol. Biotechnol.">
        <title>Paenibacillus amylolyticus 27C64 has a diverse set of carbohydrate-active enzymes and complete pectin deconstruction system.</title>
        <authorList>
            <person name="Keggi C."/>
            <person name="Doran-Peterson J."/>
        </authorList>
    </citation>
    <scope>NUCLEOTIDE SEQUENCE [LARGE SCALE GENOMIC DNA]</scope>
    <source>
        <strain evidence="4 5">27C64</strain>
    </source>
</reference>
<feature type="signal peptide" evidence="2">
    <location>
        <begin position="1"/>
        <end position="18"/>
    </location>
</feature>
<dbReference type="Pfam" id="PF10646">
    <property type="entry name" value="Germane"/>
    <property type="match status" value="1"/>
</dbReference>
<protein>
    <submittedName>
        <fullName evidence="4">GerMN domain-containing protein</fullName>
    </submittedName>
</protein>
<feature type="chain" id="PRO_5038821822" evidence="2">
    <location>
        <begin position="19"/>
        <end position="236"/>
    </location>
</feature>
<dbReference type="AlphaFoldDB" id="A0A5M9WXL8"/>
<keyword evidence="2" id="KW-0732">Signal</keyword>
<feature type="region of interest" description="Disordered" evidence="1">
    <location>
        <begin position="23"/>
        <end position="109"/>
    </location>
</feature>
<evidence type="ECO:0000259" key="3">
    <source>
        <dbReference type="Pfam" id="PF10646"/>
    </source>
</evidence>
<name>A0A5M9WXL8_PAEAM</name>
<dbReference type="RefSeq" id="WP_123066075.1">
    <property type="nucleotide sequence ID" value="NZ_RIAS01000013.1"/>
</dbReference>
<dbReference type="Proteomes" id="UP000323664">
    <property type="component" value="Unassembled WGS sequence"/>
</dbReference>
<gene>
    <name evidence="4" type="ORF">EC604_21205</name>
</gene>
<organism evidence="4 5">
    <name type="scientific">Paenibacillus amylolyticus</name>
    <dbReference type="NCBI Taxonomy" id="1451"/>
    <lineage>
        <taxon>Bacteria</taxon>
        <taxon>Bacillati</taxon>
        <taxon>Bacillota</taxon>
        <taxon>Bacilli</taxon>
        <taxon>Bacillales</taxon>
        <taxon>Paenibacillaceae</taxon>
        <taxon>Paenibacillus</taxon>
    </lineage>
</organism>